<sequence length="196" mass="20663">MADESIKIDIDVNAAGADKAAQSIGALEKQIGSLQSAVATLKSPSGRGGTILDSLQLDSSKVKNLKDSATALKSVADALGSLNKAAGDASKADLSAGVDRAVSAYRQFIRETRTMNNLSKDHIAKLRDTASAMREVASASNAMAEAENKAKKAQAQLNQSQARKTEAQAEKLRAQASVKREDNALPLQKQKGKDER</sequence>
<feature type="compositionally biased region" description="Low complexity" evidence="1">
    <location>
        <begin position="153"/>
        <end position="162"/>
    </location>
</feature>
<name>A0A929RMR3_9ACTO</name>
<dbReference type="Proteomes" id="UP000759246">
    <property type="component" value="Unassembled WGS sequence"/>
</dbReference>
<dbReference type="AlphaFoldDB" id="A0A929RMR3"/>
<accession>A0A929RMR3</accession>
<dbReference type="EMBL" id="JABZGF010000006">
    <property type="protein sequence ID" value="MBF0965718.1"/>
    <property type="molecule type" value="Genomic_DNA"/>
</dbReference>
<feature type="region of interest" description="Disordered" evidence="1">
    <location>
        <begin position="137"/>
        <end position="196"/>
    </location>
</feature>
<gene>
    <name evidence="2" type="ORF">HXK09_00825</name>
</gene>
<evidence type="ECO:0000313" key="3">
    <source>
        <dbReference type="Proteomes" id="UP000759246"/>
    </source>
</evidence>
<comment type="caution">
    <text evidence="2">The sequence shown here is derived from an EMBL/GenBank/DDBJ whole genome shotgun (WGS) entry which is preliminary data.</text>
</comment>
<evidence type="ECO:0000256" key="1">
    <source>
        <dbReference type="SAM" id="MobiDB-lite"/>
    </source>
</evidence>
<organism evidence="2 3">
    <name type="scientific">Actinomyces bouchesdurhonensis</name>
    <dbReference type="NCBI Taxonomy" id="1852361"/>
    <lineage>
        <taxon>Bacteria</taxon>
        <taxon>Bacillati</taxon>
        <taxon>Actinomycetota</taxon>
        <taxon>Actinomycetes</taxon>
        <taxon>Actinomycetales</taxon>
        <taxon>Actinomycetaceae</taxon>
        <taxon>Actinomyces</taxon>
    </lineage>
</organism>
<evidence type="ECO:0000313" key="2">
    <source>
        <dbReference type="EMBL" id="MBF0965718.1"/>
    </source>
</evidence>
<feature type="non-terminal residue" evidence="2">
    <location>
        <position position="196"/>
    </location>
</feature>
<reference evidence="2" key="1">
    <citation type="submission" date="2020-04" db="EMBL/GenBank/DDBJ databases">
        <title>Deep metagenomics examines the oral microbiome during advanced dental caries in children, revealing novel taxa and co-occurrences with host molecules.</title>
        <authorList>
            <person name="Baker J.L."/>
            <person name="Morton J.T."/>
            <person name="Dinis M."/>
            <person name="Alvarez R."/>
            <person name="Tran N.C."/>
            <person name="Knight R."/>
            <person name="Edlund A."/>
        </authorList>
    </citation>
    <scope>NUCLEOTIDE SEQUENCE</scope>
    <source>
        <strain evidence="2">JCVI_30_bin.13</strain>
    </source>
</reference>
<protein>
    <submittedName>
        <fullName evidence="2">Uncharacterized protein</fullName>
    </submittedName>
</protein>
<feature type="compositionally biased region" description="Basic and acidic residues" evidence="1">
    <location>
        <begin position="163"/>
        <end position="183"/>
    </location>
</feature>
<proteinExistence type="predicted"/>